<feature type="transmembrane region" description="Helical" evidence="5">
    <location>
        <begin position="193"/>
        <end position="226"/>
    </location>
</feature>
<keyword evidence="4 5" id="KW-0472">Membrane</keyword>
<evidence type="ECO:0000256" key="2">
    <source>
        <dbReference type="ARBA" id="ARBA00022692"/>
    </source>
</evidence>
<evidence type="ECO:0000256" key="3">
    <source>
        <dbReference type="ARBA" id="ARBA00022989"/>
    </source>
</evidence>
<proteinExistence type="predicted"/>
<dbReference type="GO" id="GO:0016020">
    <property type="term" value="C:membrane"/>
    <property type="evidence" value="ECO:0007669"/>
    <property type="project" value="UniProtKB-SubCell"/>
</dbReference>
<feature type="transmembrane region" description="Helical" evidence="5">
    <location>
        <begin position="374"/>
        <end position="394"/>
    </location>
</feature>
<sequence>MKEILNKNQKLITIILITGIIFARCNVGLTVYNWCVPVNLLFGGMAFLYGIWLFLQDKAIMKKAVCNIAMIWIVLFSGIVMFYGHFHIRDGAEYYSRMFTILTVVPAILILILLFYNKEDVIDILSTCGTVIIISTLIVSLCYDYVWGEWLEGMYSRVGATPAGGVIDTGNLVLIMLIPILYQLIVLKKVKQYLWITIIGLFEIIATGAKSSVLPIVFVFAIMIVGASDDKKVIRRNLIILLVLAIIAFTAIMVVPPLYGVIGYRIAEMFTGVAAEEYDLHTSTGQRMAMMAAFKEHFMEYPIFGHGFYAFKEMPYSAIEEFRQGTEITYRHIQIHMNFCEILFSYGVFGFIAYYWFPAVIIFRTIKASKKAKIIVFSIMISFVFMDLGIDMYYKYLLPYYSYFLAYFMVVTDKCETTKGAISEK</sequence>
<evidence type="ECO:0000259" key="6">
    <source>
        <dbReference type="Pfam" id="PF04932"/>
    </source>
</evidence>
<dbReference type="InterPro" id="IPR007016">
    <property type="entry name" value="O-antigen_ligase-rel_domated"/>
</dbReference>
<evidence type="ECO:0000256" key="5">
    <source>
        <dbReference type="SAM" id="Phobius"/>
    </source>
</evidence>
<evidence type="ECO:0000256" key="1">
    <source>
        <dbReference type="ARBA" id="ARBA00004141"/>
    </source>
</evidence>
<feature type="transmembrane region" description="Helical" evidence="5">
    <location>
        <begin position="98"/>
        <end position="117"/>
    </location>
</feature>
<feature type="transmembrane region" description="Helical" evidence="5">
    <location>
        <begin position="238"/>
        <end position="259"/>
    </location>
</feature>
<protein>
    <submittedName>
        <fullName evidence="7">O-antigen ligase family protein</fullName>
    </submittedName>
</protein>
<feature type="transmembrane region" description="Helical" evidence="5">
    <location>
        <begin position="124"/>
        <end position="146"/>
    </location>
</feature>
<keyword evidence="7" id="KW-0436">Ligase</keyword>
<name>A0A927U5J3_9FIRM</name>
<dbReference type="AlphaFoldDB" id="A0A927U5J3"/>
<feature type="transmembrane region" description="Helical" evidence="5">
    <location>
        <begin position="67"/>
        <end position="86"/>
    </location>
</feature>
<organism evidence="7 8">
    <name type="scientific">Pseudobutyrivibrio ruminis</name>
    <dbReference type="NCBI Taxonomy" id="46206"/>
    <lineage>
        <taxon>Bacteria</taxon>
        <taxon>Bacillati</taxon>
        <taxon>Bacillota</taxon>
        <taxon>Clostridia</taxon>
        <taxon>Lachnospirales</taxon>
        <taxon>Lachnospiraceae</taxon>
        <taxon>Pseudobutyrivibrio</taxon>
    </lineage>
</organism>
<dbReference type="EMBL" id="SVER01000004">
    <property type="protein sequence ID" value="MBE5918624.1"/>
    <property type="molecule type" value="Genomic_DNA"/>
</dbReference>
<feature type="transmembrane region" description="Helical" evidence="5">
    <location>
        <begin position="343"/>
        <end position="362"/>
    </location>
</feature>
<reference evidence="7" key="1">
    <citation type="submission" date="2019-04" db="EMBL/GenBank/DDBJ databases">
        <title>Evolution of Biomass-Degrading Anaerobic Consortia Revealed by Metagenomics.</title>
        <authorList>
            <person name="Peng X."/>
        </authorList>
    </citation>
    <scope>NUCLEOTIDE SEQUENCE</scope>
    <source>
        <strain evidence="7">SIG311</strain>
    </source>
</reference>
<dbReference type="PANTHER" id="PTHR37422">
    <property type="entry name" value="TEICHURONIC ACID BIOSYNTHESIS PROTEIN TUAE"/>
    <property type="match status" value="1"/>
</dbReference>
<dbReference type="GO" id="GO:0016874">
    <property type="term" value="F:ligase activity"/>
    <property type="evidence" value="ECO:0007669"/>
    <property type="project" value="UniProtKB-KW"/>
</dbReference>
<comment type="caution">
    <text evidence="7">The sequence shown here is derived from an EMBL/GenBank/DDBJ whole genome shotgun (WGS) entry which is preliminary data.</text>
</comment>
<evidence type="ECO:0000313" key="8">
    <source>
        <dbReference type="Proteomes" id="UP000766246"/>
    </source>
</evidence>
<dbReference type="PANTHER" id="PTHR37422:SF17">
    <property type="entry name" value="O-ANTIGEN LIGASE"/>
    <property type="match status" value="1"/>
</dbReference>
<evidence type="ECO:0000256" key="4">
    <source>
        <dbReference type="ARBA" id="ARBA00023136"/>
    </source>
</evidence>
<gene>
    <name evidence="7" type="ORF">E7272_02160</name>
</gene>
<feature type="domain" description="O-antigen ligase-related" evidence="6">
    <location>
        <begin position="197"/>
        <end position="354"/>
    </location>
</feature>
<dbReference type="Proteomes" id="UP000766246">
    <property type="component" value="Unassembled WGS sequence"/>
</dbReference>
<feature type="transmembrane region" description="Helical" evidence="5">
    <location>
        <begin position="166"/>
        <end position="186"/>
    </location>
</feature>
<feature type="transmembrane region" description="Helical" evidence="5">
    <location>
        <begin position="38"/>
        <end position="55"/>
    </location>
</feature>
<accession>A0A927U5J3</accession>
<dbReference type="InterPro" id="IPR051533">
    <property type="entry name" value="WaaL-like"/>
</dbReference>
<evidence type="ECO:0000313" key="7">
    <source>
        <dbReference type="EMBL" id="MBE5918624.1"/>
    </source>
</evidence>
<dbReference type="Pfam" id="PF04932">
    <property type="entry name" value="Wzy_C"/>
    <property type="match status" value="1"/>
</dbReference>
<keyword evidence="3 5" id="KW-1133">Transmembrane helix</keyword>
<keyword evidence="2 5" id="KW-0812">Transmembrane</keyword>
<comment type="subcellular location">
    <subcellularLocation>
        <location evidence="1">Membrane</location>
        <topology evidence="1">Multi-pass membrane protein</topology>
    </subcellularLocation>
</comment>